<evidence type="ECO:0000256" key="4">
    <source>
        <dbReference type="ARBA" id="ARBA00023136"/>
    </source>
</evidence>
<feature type="region of interest" description="Disordered" evidence="5">
    <location>
        <begin position="1121"/>
        <end position="1142"/>
    </location>
</feature>
<evidence type="ECO:0000313" key="8">
    <source>
        <dbReference type="EMBL" id="GAA4423828.1"/>
    </source>
</evidence>
<evidence type="ECO:0000313" key="9">
    <source>
        <dbReference type="Proteomes" id="UP001501788"/>
    </source>
</evidence>
<dbReference type="EMBL" id="BAABEX010000011">
    <property type="protein sequence ID" value="GAA4423828.1"/>
    <property type="molecule type" value="Genomic_DNA"/>
</dbReference>
<feature type="compositionally biased region" description="Low complexity" evidence="5">
    <location>
        <begin position="1131"/>
        <end position="1141"/>
    </location>
</feature>
<keyword evidence="3 6" id="KW-1133">Transmembrane helix</keyword>
<evidence type="ECO:0000256" key="5">
    <source>
        <dbReference type="SAM" id="MobiDB-lite"/>
    </source>
</evidence>
<dbReference type="PANTHER" id="PTHR36985">
    <property type="entry name" value="TRANSLOCATION AND ASSEMBLY MODULE SUBUNIT TAMB"/>
    <property type="match status" value="1"/>
</dbReference>
<dbReference type="RefSeq" id="WP_345063200.1">
    <property type="nucleotide sequence ID" value="NZ_BAABEX010000011.1"/>
</dbReference>
<dbReference type="PANTHER" id="PTHR36985:SF1">
    <property type="entry name" value="TRANSLOCATION AND ASSEMBLY MODULE SUBUNIT TAMB"/>
    <property type="match status" value="1"/>
</dbReference>
<evidence type="ECO:0000256" key="1">
    <source>
        <dbReference type="ARBA" id="ARBA00004167"/>
    </source>
</evidence>
<reference evidence="9" key="1">
    <citation type="journal article" date="2019" name="Int. J. Syst. Evol. Microbiol.">
        <title>The Global Catalogue of Microorganisms (GCM) 10K type strain sequencing project: providing services to taxonomists for standard genome sequencing and annotation.</title>
        <authorList>
            <consortium name="The Broad Institute Genomics Platform"/>
            <consortium name="The Broad Institute Genome Sequencing Center for Infectious Disease"/>
            <person name="Wu L."/>
            <person name="Ma J."/>
        </authorList>
    </citation>
    <scope>NUCLEOTIDE SEQUENCE [LARGE SCALE GENOMIC DNA]</scope>
    <source>
        <strain evidence="9">JCM 31890</strain>
    </source>
</reference>
<feature type="transmembrane region" description="Helical" evidence="6">
    <location>
        <begin position="39"/>
        <end position="58"/>
    </location>
</feature>
<organism evidence="8 9">
    <name type="scientific">Acidovorax lacteus</name>
    <dbReference type="NCBI Taxonomy" id="1924988"/>
    <lineage>
        <taxon>Bacteria</taxon>
        <taxon>Pseudomonadati</taxon>
        <taxon>Pseudomonadota</taxon>
        <taxon>Betaproteobacteria</taxon>
        <taxon>Burkholderiales</taxon>
        <taxon>Comamonadaceae</taxon>
        <taxon>Acidovorax</taxon>
    </lineage>
</organism>
<evidence type="ECO:0000256" key="2">
    <source>
        <dbReference type="ARBA" id="ARBA00022692"/>
    </source>
</evidence>
<sequence>MVTDTAPRPAPPPPAGFEAGASAPPPAHRPRRWPPLLRWLLWPTTALALAVVALWFWAGSAASLPQALALVQRLLPTGQHLEFEGTQGSLRDGGQLARLQWTQPELRVQVQGLRWAWDLQALLGGTLRLTDLSADALTVERSPAPAPKRPRTPPAQATLPLAIDTPLQLGRLQWGPTPAQTLQHLEAHYRYQDATHALELRRLDWADGRYQGRLTLGATGALPLALELQAQVQTPASALGTATPLALALQAQAHGTLGSADAALAVTAQLDTAAPPGSGNAASSPLSSARLQATLRPWAAQPLQQAQASVQALDLALLWPTAPRTALSGEAALRPLPDQPLTGWALQADLANAAPGRWNDARLPLAQLKAEGRLLQAETGAAVELESSEALLGPGGRDGRIRLHGRWQAAPALVQGEATLTGVSLAAVQQGWDAAPLAGHVTARQGADGIVRFAADLRAAAAATGGLRSVQALALQGQWNGARDGGTLVLERLRLAALQARLEADALTLSRTPLRAAGEARASLPGATLAWSGQWSAAQGRGQAQLRWSDAAAAQAWLAQWPGMAERLAAGRASGQGEAQAQWQGGWQSALDAWAALQQGRPPAASAPGMPWQLRLRSDRGGWQPAGGTAATQWSGLDVQAQGDLRQLQLRAQGDVQSGPHRVAARTEGQARWSGAGQLQTTVDRLEARWNKGRHTPWTARLDAPVQATVRWPLPDSRTPWQLEAAAGALQVQGPAAGPLRLRWSPTRLAGGSATPLAVQTEGELQGLTLAWIDALQQRALPAPTPLAQHGLRGDLELAARWSLNAQDDRLRLQAELTRRSGDLEVPAADTSTPTTVRSSGPQARDAGGERKPALRSTEPAPAASRAGLREARLSVDVAPGGRVDARLRWDSERVGQADVQLQTQLAVAPVWTTFAWADDAPLSGQVRARLPDLGVWSALAPPGWRVRGTLGADVALSGTRQTPRWSGSLQADGLRVRSVLEGIDLQDGRLRATLQGDALEITELRLRGASGGGARILGPSGNRTAPPADGGLLEATGRVRWSQGAANAAGQALSLQLQAQATALQVLARADRQLSVSGPLTLQIDDGQVRVRGNLRAQRAAIVLPEESAPRLGDDVVVHSRRHSAPNSPPETATEGPAAAVRSARPADIQLTVDLGDDFALQGLGITTRLRGSVELRGPATADTPPRVLGEIRTEQGRYRAWGQVLDVESGLIRFNGPYQNPSLDILALRPQLAVRAGVQVTGSAQSPRVRLYSDPELPDAEKLAWVVLGRSAAGGGAEAALLQQAALAFLGRQGNQTAANVASRLGLDEIGFKGPGSGDDASSAALTFGKRLARNLYVSYERSLSGTLGTLYIFYDLSRRLTLRGQTGEKSAVDLIYTVQYD</sequence>
<feature type="compositionally biased region" description="Polar residues" evidence="5">
    <location>
        <begin position="830"/>
        <end position="842"/>
    </location>
</feature>
<comment type="subcellular location">
    <subcellularLocation>
        <location evidence="1">Membrane</location>
        <topology evidence="1">Single-pass membrane protein</topology>
    </subcellularLocation>
</comment>
<protein>
    <recommendedName>
        <fullName evidence="7">Translocation and assembly module TamB C-terminal domain-containing protein</fullName>
    </recommendedName>
</protein>
<keyword evidence="2 6" id="KW-0812">Transmembrane</keyword>
<feature type="domain" description="Translocation and assembly module TamB C-terminal" evidence="7">
    <location>
        <begin position="1029"/>
        <end position="1383"/>
    </location>
</feature>
<feature type="region of interest" description="Disordered" evidence="5">
    <location>
        <begin position="822"/>
        <end position="868"/>
    </location>
</feature>
<comment type="caution">
    <text evidence="8">The sequence shown here is derived from an EMBL/GenBank/DDBJ whole genome shotgun (WGS) entry which is preliminary data.</text>
</comment>
<proteinExistence type="predicted"/>
<accession>A0ABP8L743</accession>
<feature type="region of interest" description="Disordered" evidence="5">
    <location>
        <begin position="1"/>
        <end position="28"/>
    </location>
</feature>
<dbReference type="Proteomes" id="UP001501788">
    <property type="component" value="Unassembled WGS sequence"/>
</dbReference>
<keyword evidence="9" id="KW-1185">Reference proteome</keyword>
<evidence type="ECO:0000256" key="3">
    <source>
        <dbReference type="ARBA" id="ARBA00022989"/>
    </source>
</evidence>
<keyword evidence="4 6" id="KW-0472">Membrane</keyword>
<gene>
    <name evidence="8" type="ORF">GCM10023090_16490</name>
</gene>
<evidence type="ECO:0000259" key="7">
    <source>
        <dbReference type="Pfam" id="PF04357"/>
    </source>
</evidence>
<name>A0ABP8L743_9BURK</name>
<dbReference type="Pfam" id="PF04357">
    <property type="entry name" value="TamB"/>
    <property type="match status" value="1"/>
</dbReference>
<dbReference type="InterPro" id="IPR007452">
    <property type="entry name" value="TamB_C"/>
</dbReference>
<evidence type="ECO:0000256" key="6">
    <source>
        <dbReference type="SAM" id="Phobius"/>
    </source>
</evidence>